<dbReference type="InterPro" id="IPR036265">
    <property type="entry name" value="HIT-like_sf"/>
</dbReference>
<dbReference type="EMBL" id="AP025028">
    <property type="protein sequence ID" value="BDA78595.1"/>
    <property type="molecule type" value="Genomic_DNA"/>
</dbReference>
<dbReference type="SUPFAM" id="SSF54197">
    <property type="entry name" value="HIT-like"/>
    <property type="match status" value="1"/>
</dbReference>
<keyword evidence="3" id="KW-0378">Hydrolase</keyword>
<dbReference type="RefSeq" id="WP_242935404.1">
    <property type="nucleotide sequence ID" value="NZ_AP025028.1"/>
</dbReference>
<evidence type="ECO:0000259" key="2">
    <source>
        <dbReference type="PROSITE" id="PS51084"/>
    </source>
</evidence>
<sequence length="123" mass="13980">MITCPICDSQKEKINIIRETKHWVLREAPSDKSLSGYLYLESKRHVESWTSLTKEECSDYGEILYSALESGSTLEVKPEKIYFAAIAEKVPHLHVHLVPRYEGQEKGIPHLEKALGPGFSKPL</sequence>
<reference evidence="3 4" key="1">
    <citation type="submission" date="2021-08" db="EMBL/GenBank/DDBJ databases">
        <title>Complete genome sequence of Leptospira kobayashii strain E30.</title>
        <authorList>
            <person name="Nakao R."/>
            <person name="Nakamura S."/>
            <person name="Masuzawa T."/>
            <person name="Koizumi N."/>
        </authorList>
    </citation>
    <scope>NUCLEOTIDE SEQUENCE [LARGE SCALE GENOMIC DNA]</scope>
    <source>
        <strain evidence="3 4">E30</strain>
    </source>
</reference>
<dbReference type="PROSITE" id="PS51084">
    <property type="entry name" value="HIT_2"/>
    <property type="match status" value="1"/>
</dbReference>
<dbReference type="Proteomes" id="UP000245263">
    <property type="component" value="Chromosome 1"/>
</dbReference>
<protein>
    <submittedName>
        <fullName evidence="3">Hydrolase</fullName>
    </submittedName>
</protein>
<evidence type="ECO:0000313" key="4">
    <source>
        <dbReference type="Proteomes" id="UP000245263"/>
    </source>
</evidence>
<feature type="domain" description="HIT" evidence="2">
    <location>
        <begin position="2"/>
        <end position="107"/>
    </location>
</feature>
<feature type="short sequence motif" description="Histidine triad motif" evidence="1">
    <location>
        <begin position="92"/>
        <end position="96"/>
    </location>
</feature>
<dbReference type="Pfam" id="PF01230">
    <property type="entry name" value="HIT"/>
    <property type="match status" value="1"/>
</dbReference>
<dbReference type="Gene3D" id="3.30.428.10">
    <property type="entry name" value="HIT-like"/>
    <property type="match status" value="1"/>
</dbReference>
<keyword evidence="4" id="KW-1185">Reference proteome</keyword>
<gene>
    <name evidence="3" type="ORF">LPTSP3_g15250</name>
</gene>
<dbReference type="GO" id="GO:0016787">
    <property type="term" value="F:hydrolase activity"/>
    <property type="evidence" value="ECO:0007669"/>
    <property type="project" value="UniProtKB-KW"/>
</dbReference>
<proteinExistence type="predicted"/>
<accession>A0ABN6KD76</accession>
<dbReference type="InterPro" id="IPR011146">
    <property type="entry name" value="HIT-like"/>
</dbReference>
<name>A0ABN6KD76_9LEPT</name>
<organism evidence="3 4">
    <name type="scientific">Leptospira kobayashii</name>
    <dbReference type="NCBI Taxonomy" id="1917830"/>
    <lineage>
        <taxon>Bacteria</taxon>
        <taxon>Pseudomonadati</taxon>
        <taxon>Spirochaetota</taxon>
        <taxon>Spirochaetia</taxon>
        <taxon>Leptospirales</taxon>
        <taxon>Leptospiraceae</taxon>
        <taxon>Leptospira</taxon>
    </lineage>
</organism>
<evidence type="ECO:0000313" key="3">
    <source>
        <dbReference type="EMBL" id="BDA78595.1"/>
    </source>
</evidence>
<evidence type="ECO:0000256" key="1">
    <source>
        <dbReference type="PROSITE-ProRule" id="PRU00464"/>
    </source>
</evidence>